<feature type="region of interest" description="Disordered" evidence="1">
    <location>
        <begin position="66"/>
        <end position="87"/>
    </location>
</feature>
<dbReference type="AlphaFoldDB" id="A0A6S7D112"/>
<reference evidence="3 4" key="1">
    <citation type="submission" date="2020-04" db="EMBL/GenBank/DDBJ databases">
        <authorList>
            <person name="De Canck E."/>
        </authorList>
    </citation>
    <scope>NUCLEOTIDE SEQUENCE [LARGE SCALE GENOMIC DNA]</scope>
    <source>
        <strain evidence="3 4">LMG 1861</strain>
    </source>
</reference>
<evidence type="ECO:0000256" key="2">
    <source>
        <dbReference type="SAM" id="SignalP"/>
    </source>
</evidence>
<proteinExistence type="predicted"/>
<gene>
    <name evidence="3" type="ORF">LMG1861_02905</name>
</gene>
<dbReference type="EMBL" id="CADILD010000002">
    <property type="protein sequence ID" value="CAB3873763.1"/>
    <property type="molecule type" value="Genomic_DNA"/>
</dbReference>
<feature type="compositionally biased region" description="Pro residues" evidence="1">
    <location>
        <begin position="140"/>
        <end position="163"/>
    </location>
</feature>
<evidence type="ECO:0000313" key="4">
    <source>
        <dbReference type="Proteomes" id="UP000494105"/>
    </source>
</evidence>
<evidence type="ECO:0000256" key="1">
    <source>
        <dbReference type="SAM" id="MobiDB-lite"/>
    </source>
</evidence>
<feature type="signal peptide" evidence="2">
    <location>
        <begin position="1"/>
        <end position="29"/>
    </location>
</feature>
<protein>
    <submittedName>
        <fullName evidence="3">Uncharacterized protein</fullName>
    </submittedName>
</protein>
<accession>A0A6S7D112</accession>
<evidence type="ECO:0000313" key="3">
    <source>
        <dbReference type="EMBL" id="CAB3873763.1"/>
    </source>
</evidence>
<name>A0A6S7D112_9BURK</name>
<keyword evidence="2" id="KW-0732">Signal</keyword>
<feature type="compositionally biased region" description="Basic and acidic residues" evidence="1">
    <location>
        <begin position="66"/>
        <end position="81"/>
    </location>
</feature>
<organism evidence="3 4">
    <name type="scientific">Achromobacter piechaudii</name>
    <dbReference type="NCBI Taxonomy" id="72556"/>
    <lineage>
        <taxon>Bacteria</taxon>
        <taxon>Pseudomonadati</taxon>
        <taxon>Pseudomonadota</taxon>
        <taxon>Betaproteobacteria</taxon>
        <taxon>Burkholderiales</taxon>
        <taxon>Alcaligenaceae</taxon>
        <taxon>Achromobacter</taxon>
    </lineage>
</organism>
<sequence>MNVRPMHTKRLAASLCAAGLMLAAGAVHAADAIGRAAIQSQYEQDVANCKSGKSNQDRETCMREAGAAREEARRQNLKEGSSDQYQQNMVDRCNRLPAASRQDCMTQMSSPTNVRGSVQGGGVLRETVIQVPAGSVPPAGGMPPPNTMPPSAPAPGMAPPPPASMGAPMRQ</sequence>
<dbReference type="RefSeq" id="WP_244976685.1">
    <property type="nucleotide sequence ID" value="NZ_CADILD010000002.1"/>
</dbReference>
<feature type="chain" id="PRO_5028949708" evidence="2">
    <location>
        <begin position="30"/>
        <end position="171"/>
    </location>
</feature>
<dbReference type="Proteomes" id="UP000494105">
    <property type="component" value="Unassembled WGS sequence"/>
</dbReference>
<feature type="region of interest" description="Disordered" evidence="1">
    <location>
        <begin position="133"/>
        <end position="171"/>
    </location>
</feature>